<dbReference type="OrthoDB" id="541052at2759"/>
<name>A0A2S6C6V9_9PEZI</name>
<evidence type="ECO:0000259" key="3">
    <source>
        <dbReference type="SMART" id="SM00672"/>
    </source>
</evidence>
<feature type="transmembrane region" description="Helical" evidence="2">
    <location>
        <begin position="358"/>
        <end position="375"/>
    </location>
</feature>
<protein>
    <recommendedName>
        <fullName evidence="3">Glycosyl transferase CAP10 domain-containing protein</fullName>
    </recommendedName>
</protein>
<dbReference type="EMBL" id="PNEN01000540">
    <property type="protein sequence ID" value="PPJ55456.1"/>
    <property type="molecule type" value="Genomic_DNA"/>
</dbReference>
<feature type="transmembrane region" description="Helical" evidence="2">
    <location>
        <begin position="140"/>
        <end position="159"/>
    </location>
</feature>
<dbReference type="SMART" id="SM00672">
    <property type="entry name" value="CAP10"/>
    <property type="match status" value="1"/>
</dbReference>
<sequence length="960" mass="106588">MLSPLASPEHHVAVPLPTALAFAFLISSVLANVATSATHSLTTSAVAWLSICTYTAARTGARSLLGNTLSKRLSWTAGALLALAQVCDRAVDGRDIQWAKALLPALVCGLAASGILETTSTQLHDARSPSKRGIGRSTTASRRSITVLTLSALAVLWTHSTSTTVTALGLSYAILGVLAFHLIERALDASEHQLRGGSVIYSPCSLSTKPRAISGLSGEPCLAVLRDVSAACTITTTIASLALESANFGGVVYYGFASQILGDRWISGQGTLSIAYALSTVLAHVTVYTCAILMIHRQGTLLTSFIPLCAAVVSGLLTDFSLPRICFAALCALSGVALLDEQAALSIGPRMRMRYGRLLSLAVVASCICLAFYYLQPLRSTQHHLPTSSVPLPVRPLSALPPAKTLEPLQYTDTQTHPVKNLIDNASTSWNAKLQRQSKTLQEAVTEYKRRYGISPPPHFDKWYEFAKRRGVQLIDEYDTIYHSLLPFWGLAPATIRARAREALGFSENNLMGLLIRDGKVSLVESGQEWLQQAVTGMLEQFIQYLPDMDLAFNFHDEPRVVVPHDELSRLIELARTKYMPAAQAVQKPRDSFSPRPKDVKSGKRIAEVKTTRFNIYAHQPTWIPSRLSCSPDSPARGLEESQLMDNMTAYALSELGFVYNQTAFSDVCNSPSFGESHGFFDRPNAFNVVHDLFPIFSQSKMSSFNDILYPSPWYWFGKVTYDESEDMAWTQKKNSLWWRGSTTGGFSRSGGWRRQHRQKLVSRINALDKAKIMSSSNAGATDENPNARKWLTKEVSRPEFSSIMDVHFSHVGQCDPGDCDAQREFFKIVPPADQQEAWKYKYLLDVDGNAFSGRFYAFLTSHSLPLKMAVFREWHEEWIMPWVHYIPLSLKGEEVLEVVRYFDSEEEGKEMALRVAEEGRTWAKSALRNEDFEVWFFRLLLEYARVIDDERAGIGFEVV</sequence>
<feature type="compositionally biased region" description="Basic and acidic residues" evidence="1">
    <location>
        <begin position="588"/>
        <end position="604"/>
    </location>
</feature>
<evidence type="ECO:0000313" key="5">
    <source>
        <dbReference type="Proteomes" id="UP000237631"/>
    </source>
</evidence>
<dbReference type="InterPro" id="IPR006598">
    <property type="entry name" value="CAP10"/>
</dbReference>
<gene>
    <name evidence="4" type="ORF">CBER1_02705</name>
</gene>
<accession>A0A2S6C6V9</accession>
<feature type="region of interest" description="Disordered" evidence="1">
    <location>
        <begin position="585"/>
        <end position="604"/>
    </location>
</feature>
<proteinExistence type="predicted"/>
<evidence type="ECO:0000313" key="4">
    <source>
        <dbReference type="EMBL" id="PPJ55456.1"/>
    </source>
</evidence>
<dbReference type="AlphaFoldDB" id="A0A2S6C6V9"/>
<feature type="transmembrane region" description="Helical" evidence="2">
    <location>
        <begin position="274"/>
        <end position="295"/>
    </location>
</feature>
<organism evidence="4 5">
    <name type="scientific">Cercospora berteroae</name>
    <dbReference type="NCBI Taxonomy" id="357750"/>
    <lineage>
        <taxon>Eukaryota</taxon>
        <taxon>Fungi</taxon>
        <taxon>Dikarya</taxon>
        <taxon>Ascomycota</taxon>
        <taxon>Pezizomycotina</taxon>
        <taxon>Dothideomycetes</taxon>
        <taxon>Dothideomycetidae</taxon>
        <taxon>Mycosphaerellales</taxon>
        <taxon>Mycosphaerellaceae</taxon>
        <taxon>Cercospora</taxon>
    </lineage>
</organism>
<keyword evidence="2" id="KW-0472">Membrane</keyword>
<feature type="transmembrane region" description="Helical" evidence="2">
    <location>
        <begin position="12"/>
        <end position="31"/>
    </location>
</feature>
<dbReference type="Pfam" id="PF05686">
    <property type="entry name" value="Glyco_transf_90"/>
    <property type="match status" value="1"/>
</dbReference>
<feature type="domain" description="Glycosyl transferase CAP10" evidence="3">
    <location>
        <begin position="652"/>
        <end position="951"/>
    </location>
</feature>
<evidence type="ECO:0000256" key="2">
    <source>
        <dbReference type="SAM" id="Phobius"/>
    </source>
</evidence>
<keyword evidence="2" id="KW-1133">Transmembrane helix</keyword>
<feature type="transmembrane region" description="Helical" evidence="2">
    <location>
        <begin position="165"/>
        <end position="183"/>
    </location>
</feature>
<dbReference type="Proteomes" id="UP000237631">
    <property type="component" value="Unassembled WGS sequence"/>
</dbReference>
<keyword evidence="5" id="KW-1185">Reference proteome</keyword>
<evidence type="ECO:0000256" key="1">
    <source>
        <dbReference type="SAM" id="MobiDB-lite"/>
    </source>
</evidence>
<keyword evidence="2" id="KW-0812">Transmembrane</keyword>
<dbReference type="InterPro" id="IPR051091">
    <property type="entry name" value="O-Glucosyltr/Glycosyltrsf_90"/>
</dbReference>
<reference evidence="5" key="1">
    <citation type="journal article" date="2017" name="bioRxiv">
        <title>Conservation of a gene cluster reveals novel cercosporin biosynthetic mechanisms and extends production to the genus Colletotrichum.</title>
        <authorList>
            <person name="de Jonge R."/>
            <person name="Ebert M.K."/>
            <person name="Huitt-Roehl C.R."/>
            <person name="Pal P."/>
            <person name="Suttle J.C."/>
            <person name="Spanner R.E."/>
            <person name="Neubauer J.D."/>
            <person name="Jurick W.M.II."/>
            <person name="Stott K.A."/>
            <person name="Secor G.A."/>
            <person name="Thomma B.P.H.J."/>
            <person name="Van de Peer Y."/>
            <person name="Townsend C.A."/>
            <person name="Bolton M.D."/>
        </authorList>
    </citation>
    <scope>NUCLEOTIDE SEQUENCE [LARGE SCALE GENOMIC DNA]</scope>
    <source>
        <strain evidence="5">CBS538.71</strain>
    </source>
</reference>
<dbReference type="PANTHER" id="PTHR12203:SF104">
    <property type="entry name" value="PROTEIN CAP1, PUTATIVE (AFU_ORTHOLOGUE AFUA_1G05595)-RELATED"/>
    <property type="match status" value="1"/>
</dbReference>
<comment type="caution">
    <text evidence="4">The sequence shown here is derived from an EMBL/GenBank/DDBJ whole genome shotgun (WGS) entry which is preliminary data.</text>
</comment>
<dbReference type="PANTHER" id="PTHR12203">
    <property type="entry name" value="KDEL LYS-ASP-GLU-LEU CONTAINING - RELATED"/>
    <property type="match status" value="1"/>
</dbReference>